<dbReference type="AlphaFoldDB" id="A0A841GKU4"/>
<dbReference type="Pfam" id="PF00265">
    <property type="entry name" value="TK"/>
    <property type="match status" value="1"/>
</dbReference>
<proteinExistence type="inferred from homology"/>
<dbReference type="GO" id="GO:0042802">
    <property type="term" value="F:identical protein binding"/>
    <property type="evidence" value="ECO:0007669"/>
    <property type="project" value="UniProtKB-ARBA"/>
</dbReference>
<evidence type="ECO:0000256" key="11">
    <source>
        <dbReference type="HAMAP-Rule" id="MF_00124"/>
    </source>
</evidence>
<dbReference type="SUPFAM" id="SSF57716">
    <property type="entry name" value="Glucocorticoid receptor-like (DNA-binding domain)"/>
    <property type="match status" value="1"/>
</dbReference>
<feature type="binding site" evidence="11">
    <location>
        <begin position="10"/>
        <end position="17"/>
    </location>
    <ligand>
        <name>ATP</name>
        <dbReference type="ChEBI" id="CHEBI:30616"/>
    </ligand>
</feature>
<evidence type="ECO:0000256" key="6">
    <source>
        <dbReference type="ARBA" id="ARBA00022741"/>
    </source>
</evidence>
<keyword evidence="6 11" id="KW-0547">Nucleotide-binding</keyword>
<dbReference type="EMBL" id="JACHEX010000001">
    <property type="protein sequence ID" value="MBB6061724.1"/>
    <property type="molecule type" value="Genomic_DNA"/>
</dbReference>
<evidence type="ECO:0000256" key="1">
    <source>
        <dbReference type="ARBA" id="ARBA00007587"/>
    </source>
</evidence>
<evidence type="ECO:0000313" key="17">
    <source>
        <dbReference type="Proteomes" id="UP000555828"/>
    </source>
</evidence>
<dbReference type="GO" id="GO:0071897">
    <property type="term" value="P:DNA biosynthetic process"/>
    <property type="evidence" value="ECO:0007669"/>
    <property type="project" value="UniProtKB-KW"/>
</dbReference>
<dbReference type="Gene3D" id="3.40.50.300">
    <property type="entry name" value="P-loop containing nucleotide triphosphate hydrolases"/>
    <property type="match status" value="1"/>
</dbReference>
<dbReference type="RefSeq" id="WP_184618496.1">
    <property type="nucleotide sequence ID" value="NZ_JACHEX010000001.1"/>
</dbReference>
<dbReference type="GO" id="GO:0046104">
    <property type="term" value="P:thymidine metabolic process"/>
    <property type="evidence" value="ECO:0007669"/>
    <property type="project" value="TreeGrafter"/>
</dbReference>
<dbReference type="GO" id="GO:0008270">
    <property type="term" value="F:zinc ion binding"/>
    <property type="evidence" value="ECO:0007669"/>
    <property type="project" value="UniProtKB-UniRule"/>
</dbReference>
<dbReference type="GO" id="GO:0004797">
    <property type="term" value="F:thymidine kinase activity"/>
    <property type="evidence" value="ECO:0007669"/>
    <property type="project" value="UniProtKB-UniRule"/>
</dbReference>
<feature type="binding site" evidence="11">
    <location>
        <position position="176"/>
    </location>
    <ligand>
        <name>Zn(2+)</name>
        <dbReference type="ChEBI" id="CHEBI:29105"/>
    </ligand>
</feature>
<evidence type="ECO:0000256" key="8">
    <source>
        <dbReference type="ARBA" id="ARBA00022833"/>
    </source>
</evidence>
<keyword evidence="7 11" id="KW-0418">Kinase</keyword>
<dbReference type="InterPro" id="IPR001267">
    <property type="entry name" value="Thymidine_kinase"/>
</dbReference>
<feature type="binding site" evidence="11">
    <location>
        <begin position="83"/>
        <end position="86"/>
    </location>
    <ligand>
        <name>ATP</name>
        <dbReference type="ChEBI" id="CHEBI:30616"/>
    </ligand>
</feature>
<comment type="catalytic activity">
    <reaction evidence="10 11 14">
        <text>thymidine + ATP = dTMP + ADP + H(+)</text>
        <dbReference type="Rhea" id="RHEA:19129"/>
        <dbReference type="ChEBI" id="CHEBI:15378"/>
        <dbReference type="ChEBI" id="CHEBI:17748"/>
        <dbReference type="ChEBI" id="CHEBI:30616"/>
        <dbReference type="ChEBI" id="CHEBI:63528"/>
        <dbReference type="ChEBI" id="CHEBI:456216"/>
        <dbReference type="EC" id="2.7.1.21"/>
    </reaction>
</comment>
<dbReference type="PANTHER" id="PTHR11441:SF0">
    <property type="entry name" value="THYMIDINE KINASE, CYTOSOLIC"/>
    <property type="match status" value="1"/>
</dbReference>
<dbReference type="PANTHER" id="PTHR11441">
    <property type="entry name" value="THYMIDINE KINASE"/>
    <property type="match status" value="1"/>
</dbReference>
<dbReference type="Proteomes" id="UP000555828">
    <property type="component" value="Unassembled WGS sequence"/>
</dbReference>
<evidence type="ECO:0000313" key="16">
    <source>
        <dbReference type="EMBL" id="MBB6061724.1"/>
    </source>
</evidence>
<dbReference type="InterPro" id="IPR027417">
    <property type="entry name" value="P-loop_NTPase"/>
</dbReference>
<evidence type="ECO:0000256" key="15">
    <source>
        <dbReference type="RuleBase" id="RU004165"/>
    </source>
</evidence>
<accession>A0A841GKU4</accession>
<keyword evidence="4 11" id="KW-0808">Transferase</keyword>
<evidence type="ECO:0000256" key="10">
    <source>
        <dbReference type="ARBA" id="ARBA00048254"/>
    </source>
</evidence>
<evidence type="ECO:0000256" key="7">
    <source>
        <dbReference type="ARBA" id="ARBA00022777"/>
    </source>
</evidence>
<dbReference type="HAMAP" id="MF_00124">
    <property type="entry name" value="Thymidine_kinase"/>
    <property type="match status" value="1"/>
</dbReference>
<keyword evidence="5 11" id="KW-0479">Metal-binding</keyword>
<dbReference type="SUPFAM" id="SSF52540">
    <property type="entry name" value="P-loop containing nucleoside triphosphate hydrolases"/>
    <property type="match status" value="1"/>
</dbReference>
<feature type="binding site" evidence="11">
    <location>
        <position position="140"/>
    </location>
    <ligand>
        <name>Zn(2+)</name>
        <dbReference type="ChEBI" id="CHEBI:29105"/>
    </ligand>
</feature>
<keyword evidence="17" id="KW-1185">Reference proteome</keyword>
<evidence type="ECO:0000256" key="4">
    <source>
        <dbReference type="ARBA" id="ARBA00022679"/>
    </source>
</evidence>
<keyword evidence="3 11" id="KW-0237">DNA synthesis</keyword>
<dbReference type="InterPro" id="IPR020633">
    <property type="entry name" value="Thymidine_kinase_CS"/>
</dbReference>
<evidence type="ECO:0000256" key="12">
    <source>
        <dbReference type="PIRSR" id="PIRSR035805-1"/>
    </source>
</evidence>
<evidence type="ECO:0000256" key="2">
    <source>
        <dbReference type="ARBA" id="ARBA00012118"/>
    </source>
</evidence>
<evidence type="ECO:0000256" key="13">
    <source>
        <dbReference type="PIRSR" id="PIRSR035805-2"/>
    </source>
</evidence>
<keyword evidence="8 11" id="KW-0862">Zinc</keyword>
<feature type="active site" description="Proton acceptor" evidence="11 12">
    <location>
        <position position="84"/>
    </location>
</feature>
<reference evidence="16 17" key="1">
    <citation type="submission" date="2020-08" db="EMBL/GenBank/DDBJ databases">
        <title>Genomic Encyclopedia of Type Strains, Phase IV (KMG-IV): sequencing the most valuable type-strain genomes for metagenomic binning, comparative biology and taxonomic classification.</title>
        <authorList>
            <person name="Goeker M."/>
        </authorList>
    </citation>
    <scope>NUCLEOTIDE SEQUENCE [LARGE SCALE GENOMIC DNA]</scope>
    <source>
        <strain evidence="16 17">DSM 13481</strain>
    </source>
</reference>
<evidence type="ECO:0000256" key="3">
    <source>
        <dbReference type="ARBA" id="ARBA00022634"/>
    </source>
</evidence>
<dbReference type="EC" id="2.7.1.21" evidence="2 11"/>
<evidence type="ECO:0000256" key="5">
    <source>
        <dbReference type="ARBA" id="ARBA00022723"/>
    </source>
</evidence>
<comment type="caution">
    <text evidence="16">The sequence shown here is derived from an EMBL/GenBank/DDBJ whole genome shotgun (WGS) entry which is preliminary data.</text>
</comment>
<comment type="similarity">
    <text evidence="1 11 15">Belongs to the thymidine kinase family.</text>
</comment>
<comment type="subcellular location">
    <subcellularLocation>
        <location evidence="11">Cytoplasm</location>
    </subcellularLocation>
</comment>
<keyword evidence="11" id="KW-0963">Cytoplasm</keyword>
<keyword evidence="9 11" id="KW-0067">ATP-binding</keyword>
<dbReference type="PIRSF" id="PIRSF035805">
    <property type="entry name" value="TK_cell"/>
    <property type="match status" value="1"/>
</dbReference>
<dbReference type="PROSITE" id="PS00603">
    <property type="entry name" value="TK_CELLULAR_TYPE"/>
    <property type="match status" value="1"/>
</dbReference>
<feature type="binding site" evidence="11">
    <location>
        <position position="143"/>
    </location>
    <ligand>
        <name>Zn(2+)</name>
        <dbReference type="ChEBI" id="CHEBI:29105"/>
    </ligand>
</feature>
<evidence type="ECO:0000256" key="14">
    <source>
        <dbReference type="RuleBase" id="RU000544"/>
    </source>
</evidence>
<dbReference type="GO" id="GO:0005829">
    <property type="term" value="C:cytosol"/>
    <property type="evidence" value="ECO:0007669"/>
    <property type="project" value="TreeGrafter"/>
</dbReference>
<gene>
    <name evidence="11" type="primary">tdk</name>
    <name evidence="16" type="ORF">HNP65_000146</name>
</gene>
<dbReference type="FunFam" id="3.40.50.300:FF:001270">
    <property type="entry name" value="Thymidine kinase"/>
    <property type="match status" value="1"/>
</dbReference>
<organism evidence="16 17">
    <name type="scientific">Thermosipho japonicus</name>
    <dbReference type="NCBI Taxonomy" id="90323"/>
    <lineage>
        <taxon>Bacteria</taxon>
        <taxon>Thermotogati</taxon>
        <taxon>Thermotogota</taxon>
        <taxon>Thermotogae</taxon>
        <taxon>Thermotogales</taxon>
        <taxon>Fervidobacteriaceae</taxon>
        <taxon>Thermosipho</taxon>
    </lineage>
</organism>
<feature type="binding site" evidence="11">
    <location>
        <position position="173"/>
    </location>
    <ligand>
        <name>Zn(2+)</name>
        <dbReference type="ChEBI" id="CHEBI:29105"/>
    </ligand>
</feature>
<dbReference type="GO" id="GO:0005524">
    <property type="term" value="F:ATP binding"/>
    <property type="evidence" value="ECO:0007669"/>
    <property type="project" value="UniProtKB-UniRule"/>
</dbReference>
<dbReference type="NCBIfam" id="NF003296">
    <property type="entry name" value="PRK04296.1-1"/>
    <property type="match status" value="1"/>
</dbReference>
<evidence type="ECO:0000256" key="9">
    <source>
        <dbReference type="ARBA" id="ARBA00022840"/>
    </source>
</evidence>
<feature type="binding site" evidence="13">
    <location>
        <position position="169"/>
    </location>
    <ligand>
        <name>substrate</name>
    </ligand>
</feature>
<sequence>MVGKLTVITGPMYSGKTTELLSFVEIYNIGKKKTIVFKPSIDNRYGEDIVSTHTGFKVKAHKISKSSEILNHISSNIDAVFIDEVQFFDEELLNVVRNLIFKGIDVYCAGLDISYLEKPFKTTANLLAMADEVIKKKAVCEKCGEHRATYSFKITQDNREIDIGGKEKYIALCRECLKKIKVNKTL</sequence>
<comment type="subunit">
    <text evidence="11">Homotetramer.</text>
</comment>
<feature type="binding site" evidence="13">
    <location>
        <begin position="161"/>
        <end position="164"/>
    </location>
    <ligand>
        <name>substrate</name>
    </ligand>
</feature>
<protein>
    <recommendedName>
        <fullName evidence="2 11">Thymidine kinase</fullName>
        <ecNumber evidence="2 11">2.7.1.21</ecNumber>
    </recommendedName>
</protein>
<dbReference type="Gene3D" id="3.30.60.20">
    <property type="match status" value="1"/>
</dbReference>
<name>A0A841GKU4_9BACT</name>